<evidence type="ECO:0000256" key="1">
    <source>
        <dbReference type="SAM" id="Coils"/>
    </source>
</evidence>
<proteinExistence type="predicted"/>
<protein>
    <submittedName>
        <fullName evidence="2">Uncharacterized protein</fullName>
    </submittedName>
</protein>
<name>A0AAV7UWM0_PLEWA</name>
<reference evidence="2" key="1">
    <citation type="journal article" date="2022" name="bioRxiv">
        <title>Sequencing and chromosome-scale assembly of the giantPleurodeles waltlgenome.</title>
        <authorList>
            <person name="Brown T."/>
            <person name="Elewa A."/>
            <person name="Iarovenko S."/>
            <person name="Subramanian E."/>
            <person name="Araus A.J."/>
            <person name="Petzold A."/>
            <person name="Susuki M."/>
            <person name="Suzuki K.-i.T."/>
            <person name="Hayashi T."/>
            <person name="Toyoda A."/>
            <person name="Oliveira C."/>
            <person name="Osipova E."/>
            <person name="Leigh N.D."/>
            <person name="Simon A."/>
            <person name="Yun M.H."/>
        </authorList>
    </citation>
    <scope>NUCLEOTIDE SEQUENCE</scope>
    <source>
        <strain evidence="2">20211129_DDA</strain>
        <tissue evidence="2">Liver</tissue>
    </source>
</reference>
<gene>
    <name evidence="2" type="ORF">NDU88_001635</name>
</gene>
<sequence>MECMVSHIEGTTNGPLMGWQKDEGASEWDLAGVDELVLDYKVDSDEWEEGVDRMTEKLDKHAERLDQSERCISEVENSQSTMSSGQAKISKELVPLQAKGDDLEARSHRNNLRIVGVAESTAIDIWKAT</sequence>
<dbReference type="AlphaFoldDB" id="A0AAV7UWM0"/>
<organism evidence="2 3">
    <name type="scientific">Pleurodeles waltl</name>
    <name type="common">Iberian ribbed newt</name>
    <dbReference type="NCBI Taxonomy" id="8319"/>
    <lineage>
        <taxon>Eukaryota</taxon>
        <taxon>Metazoa</taxon>
        <taxon>Chordata</taxon>
        <taxon>Craniata</taxon>
        <taxon>Vertebrata</taxon>
        <taxon>Euteleostomi</taxon>
        <taxon>Amphibia</taxon>
        <taxon>Batrachia</taxon>
        <taxon>Caudata</taxon>
        <taxon>Salamandroidea</taxon>
        <taxon>Salamandridae</taxon>
        <taxon>Pleurodelinae</taxon>
        <taxon>Pleurodeles</taxon>
    </lineage>
</organism>
<dbReference type="EMBL" id="JANPWB010000004">
    <property type="protein sequence ID" value="KAJ1192324.1"/>
    <property type="molecule type" value="Genomic_DNA"/>
</dbReference>
<keyword evidence="1" id="KW-0175">Coiled coil</keyword>
<evidence type="ECO:0000313" key="3">
    <source>
        <dbReference type="Proteomes" id="UP001066276"/>
    </source>
</evidence>
<dbReference type="Proteomes" id="UP001066276">
    <property type="component" value="Chromosome 2_2"/>
</dbReference>
<keyword evidence="3" id="KW-1185">Reference proteome</keyword>
<comment type="caution">
    <text evidence="2">The sequence shown here is derived from an EMBL/GenBank/DDBJ whole genome shotgun (WGS) entry which is preliminary data.</text>
</comment>
<feature type="coiled-coil region" evidence="1">
    <location>
        <begin position="51"/>
        <end position="78"/>
    </location>
</feature>
<evidence type="ECO:0000313" key="2">
    <source>
        <dbReference type="EMBL" id="KAJ1192324.1"/>
    </source>
</evidence>
<accession>A0AAV7UWM0</accession>